<feature type="domain" description="Antitoxin Xre/MbcA/ParS-like toxin-binding" evidence="1">
    <location>
        <begin position="75"/>
        <end position="123"/>
    </location>
</feature>
<evidence type="ECO:0000313" key="4">
    <source>
        <dbReference type="EMBL" id="SSW92536.1"/>
    </source>
</evidence>
<dbReference type="InterPro" id="IPR046847">
    <property type="entry name" value="Xre-like_HTH"/>
</dbReference>
<keyword evidence="6" id="KW-1185">Reference proteome</keyword>
<dbReference type="Pfam" id="PF09722">
    <property type="entry name" value="Xre_MbcA_ParS_C"/>
    <property type="match status" value="1"/>
</dbReference>
<evidence type="ECO:0000313" key="6">
    <source>
        <dbReference type="Proteomes" id="UP000256343"/>
    </source>
</evidence>
<dbReference type="Pfam" id="PF20432">
    <property type="entry name" value="Xre-like-HTH"/>
    <property type="match status" value="1"/>
</dbReference>
<evidence type="ECO:0000259" key="2">
    <source>
        <dbReference type="Pfam" id="PF20432"/>
    </source>
</evidence>
<organism evidence="4 5">
    <name type="scientific">Rhodopseudomonas pentothenatexigens</name>
    <dbReference type="NCBI Taxonomy" id="999699"/>
    <lineage>
        <taxon>Bacteria</taxon>
        <taxon>Pseudomonadati</taxon>
        <taxon>Pseudomonadota</taxon>
        <taxon>Alphaproteobacteria</taxon>
        <taxon>Hyphomicrobiales</taxon>
        <taxon>Nitrobacteraceae</taxon>
        <taxon>Rhodopseudomonas</taxon>
    </lineage>
</organism>
<dbReference type="Proteomes" id="UP000252631">
    <property type="component" value="Unassembled WGS sequence"/>
</dbReference>
<protein>
    <submittedName>
        <fullName evidence="4">RNA polymerase RpoN-/SigL-like sigma 54 subunit</fullName>
    </submittedName>
</protein>
<dbReference type="GO" id="GO:0003677">
    <property type="term" value="F:DNA binding"/>
    <property type="evidence" value="ECO:0007669"/>
    <property type="project" value="InterPro"/>
</dbReference>
<reference evidence="3 6" key="2">
    <citation type="submission" date="2018-07" db="EMBL/GenBank/DDBJ databases">
        <title>Genomic Encyclopedia of Archaeal and Bacterial Type Strains, Phase II (KMG-II): from individual species to whole genera.</title>
        <authorList>
            <person name="Goeker M."/>
        </authorList>
    </citation>
    <scope>NUCLEOTIDE SEQUENCE [LARGE SCALE GENOMIC DNA]</scope>
    <source>
        <strain evidence="3 6">JA575</strain>
    </source>
</reference>
<name>A0A336JVZ1_9BRAD</name>
<dbReference type="OrthoDB" id="8481084at2"/>
<accession>A0A336JVZ1</accession>
<dbReference type="InterPro" id="IPR024467">
    <property type="entry name" value="Xre/MbcA/ParS-like_toxin-bd"/>
</dbReference>
<reference evidence="4 5" key="1">
    <citation type="submission" date="2017-08" db="EMBL/GenBank/DDBJ databases">
        <authorList>
            <person name="de Groot N.N."/>
        </authorList>
    </citation>
    <scope>NUCLEOTIDE SEQUENCE [LARGE SCALE GENOMIC DNA]</scope>
    <source>
        <strain evidence="4 5">JA575</strain>
    </source>
</reference>
<feature type="domain" description="Antitoxin Xre-like helix-turn-helix" evidence="2">
    <location>
        <begin position="14"/>
        <end position="71"/>
    </location>
</feature>
<dbReference type="EMBL" id="UFQQ01000021">
    <property type="protein sequence ID" value="SSW92536.1"/>
    <property type="molecule type" value="Genomic_DNA"/>
</dbReference>
<evidence type="ECO:0000313" key="5">
    <source>
        <dbReference type="Proteomes" id="UP000252631"/>
    </source>
</evidence>
<evidence type="ECO:0000313" key="3">
    <source>
        <dbReference type="EMBL" id="RED28594.1"/>
    </source>
</evidence>
<dbReference type="SUPFAM" id="SSF47413">
    <property type="entry name" value="lambda repressor-like DNA-binding domains"/>
    <property type="match status" value="1"/>
</dbReference>
<dbReference type="Proteomes" id="UP000256343">
    <property type="component" value="Unassembled WGS sequence"/>
</dbReference>
<proteinExistence type="predicted"/>
<dbReference type="AlphaFoldDB" id="A0A336JVZ1"/>
<sequence>MSVAVHRQDAPANAGMVLSKATIRAADRLGLSQKILGNVIGLSESVISRMRSGDYVLERGKPFELATLFVRLYRSLDAIVGGDEASARAWMRGDNLALRGTPAELIQKVQGLLHVVQYLDSRRAPI</sequence>
<evidence type="ECO:0000259" key="1">
    <source>
        <dbReference type="Pfam" id="PF09722"/>
    </source>
</evidence>
<dbReference type="EMBL" id="QRDT01000021">
    <property type="protein sequence ID" value="RED28594.1"/>
    <property type="molecule type" value="Genomic_DNA"/>
</dbReference>
<gene>
    <name evidence="3" type="ORF">BJ125_12145</name>
    <name evidence="4" type="ORF">SAMN05892882_12145</name>
</gene>
<dbReference type="InterPro" id="IPR010982">
    <property type="entry name" value="Lambda_DNA-bd_dom_sf"/>
</dbReference>